<feature type="domain" description="DNA helicase Pif1-like 2B" evidence="5">
    <location>
        <begin position="1339"/>
        <end position="1383"/>
    </location>
</feature>
<keyword evidence="1" id="KW-0233">DNA recombination</keyword>
<dbReference type="GO" id="GO:0000723">
    <property type="term" value="P:telomere maintenance"/>
    <property type="evidence" value="ECO:0007669"/>
    <property type="project" value="InterPro"/>
</dbReference>
<reference evidence="6 7" key="1">
    <citation type="submission" date="2016-06" db="EMBL/GenBank/DDBJ databases">
        <title>Evolution of pathogenesis and genome organization in the Tremellales.</title>
        <authorList>
            <person name="Cuomo C."/>
            <person name="Litvintseva A."/>
            <person name="Heitman J."/>
            <person name="Chen Y."/>
            <person name="Sun S."/>
            <person name="Springer D."/>
            <person name="Dromer F."/>
            <person name="Young S."/>
            <person name="Zeng Q."/>
            <person name="Chapman S."/>
            <person name="Gujja S."/>
            <person name="Saif S."/>
            <person name="Birren B."/>
        </authorList>
    </citation>
    <scope>NUCLEOTIDE SEQUENCE [LARGE SCALE GENOMIC DNA]</scope>
    <source>
        <strain evidence="6 7">ATCC 28783</strain>
    </source>
</reference>
<evidence type="ECO:0000259" key="3">
    <source>
        <dbReference type="Pfam" id="PF05970"/>
    </source>
</evidence>
<dbReference type="Gene3D" id="3.40.50.300">
    <property type="entry name" value="P-loop containing nucleotide triphosphate hydrolases"/>
    <property type="match status" value="1"/>
</dbReference>
<dbReference type="VEuPathDB" id="FungiDB:TREMEDRAFT_27049"/>
<feature type="domain" description="Helitron helicase-like" evidence="4">
    <location>
        <begin position="401"/>
        <end position="582"/>
    </location>
</feature>
<dbReference type="GO" id="GO:0043139">
    <property type="term" value="F:5'-3' DNA helicase activity"/>
    <property type="evidence" value="ECO:0007669"/>
    <property type="project" value="UniProtKB-EC"/>
</dbReference>
<evidence type="ECO:0000313" key="7">
    <source>
        <dbReference type="Proteomes" id="UP000289152"/>
    </source>
</evidence>
<dbReference type="VEuPathDB" id="FungiDB:TREMEDRAFT_27051"/>
<dbReference type="InterPro" id="IPR027417">
    <property type="entry name" value="P-loop_NTPase"/>
</dbReference>
<proteinExistence type="inferred from homology"/>
<dbReference type="EMBL" id="SDIL01000017">
    <property type="protein sequence ID" value="RXK40560.1"/>
    <property type="molecule type" value="Genomic_DNA"/>
</dbReference>
<feature type="region of interest" description="Disordered" evidence="2">
    <location>
        <begin position="1"/>
        <end position="56"/>
    </location>
</feature>
<feature type="compositionally biased region" description="Basic residues" evidence="2">
    <location>
        <begin position="1"/>
        <end position="16"/>
    </location>
</feature>
<dbReference type="STRING" id="5217.A0A4Q1BRM0"/>
<dbReference type="PANTHER" id="PTHR10492:SF57">
    <property type="entry name" value="ATP-DEPENDENT DNA HELICASE"/>
    <property type="match status" value="1"/>
</dbReference>
<dbReference type="GO" id="GO:0005524">
    <property type="term" value="F:ATP binding"/>
    <property type="evidence" value="ECO:0007669"/>
    <property type="project" value="UniProtKB-KW"/>
</dbReference>
<dbReference type="PANTHER" id="PTHR10492">
    <property type="match status" value="1"/>
</dbReference>
<dbReference type="InterPro" id="IPR010285">
    <property type="entry name" value="DNA_helicase_pif1-like_DEAD"/>
</dbReference>
<comment type="catalytic activity">
    <reaction evidence="1">
        <text>ATP + H2O = ADP + phosphate + H(+)</text>
        <dbReference type="Rhea" id="RHEA:13065"/>
        <dbReference type="ChEBI" id="CHEBI:15377"/>
        <dbReference type="ChEBI" id="CHEBI:15378"/>
        <dbReference type="ChEBI" id="CHEBI:30616"/>
        <dbReference type="ChEBI" id="CHEBI:43474"/>
        <dbReference type="ChEBI" id="CHEBI:456216"/>
        <dbReference type="EC" id="5.6.2.3"/>
    </reaction>
</comment>
<dbReference type="Proteomes" id="UP000289152">
    <property type="component" value="Unassembled WGS sequence"/>
</dbReference>
<dbReference type="Pfam" id="PF21530">
    <property type="entry name" value="Pif1_2B_dom"/>
    <property type="match status" value="1"/>
</dbReference>
<dbReference type="SUPFAM" id="SSF52540">
    <property type="entry name" value="P-loop containing nucleoside triphosphate hydrolases"/>
    <property type="match status" value="2"/>
</dbReference>
<evidence type="ECO:0000256" key="1">
    <source>
        <dbReference type="RuleBase" id="RU363044"/>
    </source>
</evidence>
<keyword evidence="1" id="KW-0234">DNA repair</keyword>
<evidence type="ECO:0000313" key="6">
    <source>
        <dbReference type="EMBL" id="RXK40560.1"/>
    </source>
</evidence>
<keyword evidence="7" id="KW-1185">Reference proteome</keyword>
<dbReference type="CDD" id="cd18809">
    <property type="entry name" value="SF1_C_RecD"/>
    <property type="match status" value="1"/>
</dbReference>
<keyword evidence="1" id="KW-0378">Hydrolase</keyword>
<dbReference type="GO" id="GO:0016887">
    <property type="term" value="F:ATP hydrolysis activity"/>
    <property type="evidence" value="ECO:0007669"/>
    <property type="project" value="RHEA"/>
</dbReference>
<evidence type="ECO:0000256" key="2">
    <source>
        <dbReference type="SAM" id="MobiDB-lite"/>
    </source>
</evidence>
<comment type="similarity">
    <text evidence="1">Belongs to the helicase family.</text>
</comment>
<dbReference type="InterPro" id="IPR049163">
    <property type="entry name" value="Pif1-like_2B_dom"/>
</dbReference>
<name>A0A4Q1BRM0_TREME</name>
<dbReference type="EC" id="5.6.2.3" evidence="1"/>
<dbReference type="Pfam" id="PF05970">
    <property type="entry name" value="PIF1"/>
    <property type="match status" value="1"/>
</dbReference>
<dbReference type="GO" id="GO:0006281">
    <property type="term" value="P:DNA repair"/>
    <property type="evidence" value="ECO:0007669"/>
    <property type="project" value="UniProtKB-KW"/>
</dbReference>
<dbReference type="InParanoid" id="A0A4Q1BRM0"/>
<keyword evidence="1" id="KW-0347">Helicase</keyword>
<protein>
    <recommendedName>
        <fullName evidence="1">ATP-dependent DNA helicase</fullName>
        <ecNumber evidence="1">5.6.2.3</ecNumber>
    </recommendedName>
</protein>
<dbReference type="GO" id="GO:0006310">
    <property type="term" value="P:DNA recombination"/>
    <property type="evidence" value="ECO:0007669"/>
    <property type="project" value="UniProtKB-KW"/>
</dbReference>
<dbReference type="OrthoDB" id="3366231at2759"/>
<comment type="caution">
    <text evidence="6">The sequence shown here is derived from an EMBL/GenBank/DDBJ whole genome shotgun (WGS) entry which is preliminary data.</text>
</comment>
<accession>A0A4Q1BRM0</accession>
<keyword evidence="1" id="KW-0547">Nucleotide-binding</keyword>
<keyword evidence="1" id="KW-0227">DNA damage</keyword>
<evidence type="ECO:0000259" key="5">
    <source>
        <dbReference type="Pfam" id="PF21530"/>
    </source>
</evidence>
<comment type="cofactor">
    <cofactor evidence="1">
        <name>Mg(2+)</name>
        <dbReference type="ChEBI" id="CHEBI:18420"/>
    </cofactor>
</comment>
<keyword evidence="1" id="KW-0067">ATP-binding</keyword>
<organism evidence="6 7">
    <name type="scientific">Tremella mesenterica</name>
    <name type="common">Jelly fungus</name>
    <dbReference type="NCBI Taxonomy" id="5217"/>
    <lineage>
        <taxon>Eukaryota</taxon>
        <taxon>Fungi</taxon>
        <taxon>Dikarya</taxon>
        <taxon>Basidiomycota</taxon>
        <taxon>Agaricomycotina</taxon>
        <taxon>Tremellomycetes</taxon>
        <taxon>Tremellales</taxon>
        <taxon>Tremellaceae</taxon>
        <taxon>Tremella</taxon>
    </lineage>
</organism>
<sequence length="1504" mass="168458">MPVRRRPPPHRIRSRPSRYSPDFDENVAQRRRQAQQNRQRSQRRRRALERVQPPPVIEVEPDEWRASEAAARRHAQAQPSILGESVPVQHARLPWGTQPLLPLTPHRHYLGRMNAVCPCCQAYLWPQEASTNPPVNTFSPFRLCCKFGRVDLQPFPSPPPLLDYLLSATGPDARLARHFRTNIRSYNNALAFMSTGVRKDPIMHTPGVPLFKIQGQLCHRIGPLLPNEGSEPRFLQVYISDNSLVQQAARRTGQAPDGAVDPDLMLQLSAMVEQNNCWAQLLLSARERLEALPPGVTANLQISTIEPWSADPRRYNKPRAKEVGAIVVEGSEAGSHRSFTVHHRAGGRGLQEVNEDFSAYLPLRFVLILPFGTHGWCRTLPQGPLHADRAVSNNTVSLRLWHAFHLFTRQHQPLSALHRAGMLFQEWVVDAYAVVEQKQLRWLRNNQAELRMESYNNLRLAIEDGINTSRIGIRTILPASHVGSPRYMYQTYQDCMAIVRFHGKPTLFLTMTSNPNWTEIREQLGPGQATHDRPDLMARVFRLKLTSLMSDLVKNNTFGRVLAWTYVVEYQKRGLPHAHILLVLHPDNRPLTAADVDSFVSAELPDQQEQPMLWSTVTSCMLHGPCGPVNPSCPCMTSGQCKSRYPRPFQDETSLGDDGYPTYRRRRDGRTVERDGFTFTNQWVVPYNPLLSMKYDCHLNVEIASAFAAVKYLFKYVYKGGDRSAFVIHEPGDPVDEISDYLDGRYISPAEACYRLFAFEISEHSPSVTRLVVHTPGDQPVLFRPTANARASLVDVRQSMLEAFFTFCSHHPDETRTLLYPDAPSLLTWHKSLGEWKTRGLAARRSIGRVVYVPHAQEERFYLRMLLYHVPSPKSYLFLRSVNGTVHATFKMACEALGLLESDREYDLCLDEAATFQSAQALRMLFVTTLIHSSPNDPRGLFDRHREDLFDDCRYRLRTHHGIPEPTDEDVEALGLGLLSRLAEQHGRSMTDLQLPEPPAHLAYLEVLSIIREERQYNEQQLQEQIAAAREVMNEEQRWAVDQVKEAVERGTGGLFFLDGPGGTGKTFVEQICLAEVRVQGKIALAVASSGVAALLLPGGRTAHSRFKIPVQTGPESTCPVSAQSALAELFRQTDLIVWDEAVMQHCHCFAAVDRMLQDCREDSAPFGGITVVFAGDLRQCLPVIPKATRGQIINATITHSSFWSVVTLLPLRQNMRLMADHVDEARRSFARWLVTVGDGQAETVGGMISLPPDIVLGAGSTRLDLINTIYNRVPNLDPTETGDLGRYFSQRVILAPHNTSVDATNQMVLEDFPGETVTALSADTAIQENGMPGDLPEEYLNSLQPSGFPLHRMSLKVGVPLLLLRNLAPGDGLCNGTRLLLVHIGRRVLQCLILGGTHNGSFVLIPRIRLNTNPGVDLPFTLSRRQFPIRLAFAMTINKAQGQSLPFAGLDLTVPCFAHGQLYVGLSRSTSPQSLKILLPDGQTGTPNIVYREVLQAAGLGGS</sequence>
<gene>
    <name evidence="6" type="ORF">M231_02212</name>
</gene>
<feature type="domain" description="DNA helicase Pif1-like DEAD-box helicase" evidence="3">
    <location>
        <begin position="1033"/>
        <end position="1243"/>
    </location>
</feature>
<dbReference type="Pfam" id="PF14214">
    <property type="entry name" value="Helitron_like_N"/>
    <property type="match status" value="1"/>
</dbReference>
<dbReference type="InterPro" id="IPR025476">
    <property type="entry name" value="Helitron_helicase-like"/>
</dbReference>
<evidence type="ECO:0000259" key="4">
    <source>
        <dbReference type="Pfam" id="PF14214"/>
    </source>
</evidence>